<dbReference type="GO" id="GO:0004869">
    <property type="term" value="F:cysteine-type endopeptidase inhibitor activity"/>
    <property type="evidence" value="ECO:0007669"/>
    <property type="project" value="UniProtKB-KW"/>
</dbReference>
<dbReference type="InterPro" id="IPR018990">
    <property type="entry name" value="Prot_inh_I42_chagasin"/>
</dbReference>
<dbReference type="Proteomes" id="UP000179010">
    <property type="component" value="Unassembled WGS sequence"/>
</dbReference>
<evidence type="ECO:0000259" key="3">
    <source>
        <dbReference type="Pfam" id="PF09394"/>
    </source>
</evidence>
<dbReference type="InterPro" id="IPR036331">
    <property type="entry name" value="Chagasin-like_sf"/>
</dbReference>
<sequence>MKKLIWLLPIILLTGCGSPKLQQIALSANGVDHQIAVGNSFQVVLPSNQTTGYKWEMVDLTSGVLEQVKNDYRVSKQYADNVVGAGGEETWTFKVLKDERSHIVMEYRRPWNKSDVANKFAVTVNGNPGDDGYLTYFGVIKSAPTGSTYNDYFVSEDGTEFGIMPYEINKIGDPGIKSRIAEFTDKTTRLEIRGELVEDTADHKGQKLIVREIAEKAK</sequence>
<evidence type="ECO:0000256" key="1">
    <source>
        <dbReference type="ARBA" id="ARBA00022690"/>
    </source>
</evidence>
<protein>
    <recommendedName>
        <fullName evidence="3">Proteinase inhibitor I42 chagasin domain-containing protein</fullName>
    </recommendedName>
</protein>
<comment type="caution">
    <text evidence="4">The sequence shown here is derived from an EMBL/GenBank/DDBJ whole genome shotgun (WGS) entry which is preliminary data.</text>
</comment>
<dbReference type="PANTHER" id="PTHR36530">
    <property type="entry name" value="INHIBITOR OF CYSTEINE PEPTIDASE"/>
    <property type="match status" value="1"/>
</dbReference>
<dbReference type="Pfam" id="PF09394">
    <property type="entry name" value="Inhibitor_I42"/>
    <property type="match status" value="1"/>
</dbReference>
<evidence type="ECO:0000256" key="2">
    <source>
        <dbReference type="ARBA" id="ARBA00022704"/>
    </source>
</evidence>
<dbReference type="InterPro" id="IPR052781">
    <property type="entry name" value="Cys_protease_inhibitor_I42"/>
</dbReference>
<dbReference type="SUPFAM" id="SSF141066">
    <property type="entry name" value="ICP-like"/>
    <property type="match status" value="1"/>
</dbReference>
<dbReference type="PANTHER" id="PTHR36530:SF1">
    <property type="entry name" value="AMOEBIASIN-1"/>
    <property type="match status" value="1"/>
</dbReference>
<dbReference type="STRING" id="1798539.A2994_03680"/>
<dbReference type="EMBL" id="METE01000010">
    <property type="protein sequence ID" value="OGB85107.1"/>
    <property type="molecule type" value="Genomic_DNA"/>
</dbReference>
<dbReference type="AlphaFoldDB" id="A0A1F4PN48"/>
<reference evidence="4 5" key="1">
    <citation type="journal article" date="2016" name="Nat. Commun.">
        <title>Thousands of microbial genomes shed light on interconnected biogeochemical processes in an aquifer system.</title>
        <authorList>
            <person name="Anantharaman K."/>
            <person name="Brown C.T."/>
            <person name="Hug L.A."/>
            <person name="Sharon I."/>
            <person name="Castelle C.J."/>
            <person name="Probst A.J."/>
            <person name="Thomas B.C."/>
            <person name="Singh A."/>
            <person name="Wilkins M.J."/>
            <person name="Karaoz U."/>
            <person name="Brodie E.L."/>
            <person name="Williams K.H."/>
            <person name="Hubbard S.S."/>
            <person name="Banfield J.F."/>
        </authorList>
    </citation>
    <scope>NUCLEOTIDE SEQUENCE [LARGE SCALE GENOMIC DNA]</scope>
</reference>
<gene>
    <name evidence="4" type="ORF">A2994_03680</name>
</gene>
<organism evidence="4 5">
    <name type="scientific">candidate division Kazan bacterium RIFCSPLOWO2_01_FULL_48_13</name>
    <dbReference type="NCBI Taxonomy" id="1798539"/>
    <lineage>
        <taxon>Bacteria</taxon>
        <taxon>Bacteria division Kazan-3B-28</taxon>
    </lineage>
</organism>
<name>A0A1F4PN48_UNCK3</name>
<proteinExistence type="predicted"/>
<keyword evidence="1" id="KW-0646">Protease inhibitor</keyword>
<feature type="domain" description="Proteinase inhibitor I42 chagasin" evidence="3">
    <location>
        <begin position="35"/>
        <end position="124"/>
    </location>
</feature>
<evidence type="ECO:0000313" key="5">
    <source>
        <dbReference type="Proteomes" id="UP000179010"/>
    </source>
</evidence>
<evidence type="ECO:0000313" key="4">
    <source>
        <dbReference type="EMBL" id="OGB85107.1"/>
    </source>
</evidence>
<dbReference type="PROSITE" id="PS51257">
    <property type="entry name" value="PROKAR_LIPOPROTEIN"/>
    <property type="match status" value="1"/>
</dbReference>
<dbReference type="Gene3D" id="2.60.40.2020">
    <property type="match status" value="1"/>
</dbReference>
<keyword evidence="2" id="KW-0789">Thiol protease inhibitor</keyword>
<accession>A0A1F4PN48</accession>